<evidence type="ECO:0000313" key="2">
    <source>
        <dbReference type="Proteomes" id="UP000600365"/>
    </source>
</evidence>
<name>A0A917XQ70_9ACTN</name>
<protein>
    <submittedName>
        <fullName evidence="1">Uncharacterized protein</fullName>
    </submittedName>
</protein>
<keyword evidence="2" id="KW-1185">Reference proteome</keyword>
<sequence length="207" mass="21726">MSAEWVAGGVRARALTSRCPCPSGAREMAAAATLDEALHRLAQTPYRLSARTTVSLPEAQRAVTATLLWHLRVLAGWLPRGGARLFRPLAAGFEIANVASRLSARSGTGVAAVPARCPGNRLADPGACRDARRPPCRARGLPVGDPGAETPWALITDGTGMLRDGCYGPRTVVGSVAVLSVDAWRVRAAVELAARGGRPLEEFDALV</sequence>
<reference evidence="1 2" key="1">
    <citation type="journal article" date="2014" name="Int. J. Syst. Evol. Microbiol.">
        <title>Complete genome sequence of Corynebacterium casei LMG S-19264T (=DSM 44701T), isolated from a smear-ripened cheese.</title>
        <authorList>
            <consortium name="US DOE Joint Genome Institute (JGI-PGF)"/>
            <person name="Walter F."/>
            <person name="Albersmeier A."/>
            <person name="Kalinowski J."/>
            <person name="Ruckert C."/>
        </authorList>
    </citation>
    <scope>NUCLEOTIDE SEQUENCE [LARGE SCALE GENOMIC DNA]</scope>
    <source>
        <strain evidence="1 2">CGMCC 4.7111</strain>
    </source>
</reference>
<evidence type="ECO:0000313" key="1">
    <source>
        <dbReference type="EMBL" id="GGN48695.1"/>
    </source>
</evidence>
<dbReference type="AlphaFoldDB" id="A0A917XQ70"/>
<dbReference type="EMBL" id="BMMM01000001">
    <property type="protein sequence ID" value="GGN48695.1"/>
    <property type="molecule type" value="Genomic_DNA"/>
</dbReference>
<organism evidence="1 2">
    <name type="scientific">Streptomyces albiflavescens</name>
    <dbReference type="NCBI Taxonomy" id="1623582"/>
    <lineage>
        <taxon>Bacteria</taxon>
        <taxon>Bacillati</taxon>
        <taxon>Actinomycetota</taxon>
        <taxon>Actinomycetes</taxon>
        <taxon>Kitasatosporales</taxon>
        <taxon>Streptomycetaceae</taxon>
        <taxon>Streptomyces</taxon>
    </lineage>
</organism>
<comment type="caution">
    <text evidence="1">The sequence shown here is derived from an EMBL/GenBank/DDBJ whole genome shotgun (WGS) entry which is preliminary data.</text>
</comment>
<proteinExistence type="predicted"/>
<gene>
    <name evidence="1" type="ORF">GCM10011579_001620</name>
</gene>
<accession>A0A917XQ70</accession>
<dbReference type="Proteomes" id="UP000600365">
    <property type="component" value="Unassembled WGS sequence"/>
</dbReference>